<reference evidence="2 3" key="1">
    <citation type="journal article" date="2021" name="BMC Genomics">
        <title>Datura genome reveals duplications of psychoactive alkaloid biosynthetic genes and high mutation rate following tissue culture.</title>
        <authorList>
            <person name="Rajewski A."/>
            <person name="Carter-House D."/>
            <person name="Stajich J."/>
            <person name="Litt A."/>
        </authorList>
    </citation>
    <scope>NUCLEOTIDE SEQUENCE [LARGE SCALE GENOMIC DNA]</scope>
    <source>
        <strain evidence="2">AR-01</strain>
    </source>
</reference>
<evidence type="ECO:0000313" key="2">
    <source>
        <dbReference type="EMBL" id="MCD7451184.1"/>
    </source>
</evidence>
<accession>A0ABS8RX89</accession>
<gene>
    <name evidence="2" type="ORF">HAX54_009912</name>
</gene>
<keyword evidence="3" id="KW-1185">Reference proteome</keyword>
<protein>
    <submittedName>
        <fullName evidence="2">Uncharacterized protein</fullName>
    </submittedName>
</protein>
<dbReference type="EMBL" id="JACEIK010000154">
    <property type="protein sequence ID" value="MCD7451184.1"/>
    <property type="molecule type" value="Genomic_DNA"/>
</dbReference>
<evidence type="ECO:0000313" key="3">
    <source>
        <dbReference type="Proteomes" id="UP000823775"/>
    </source>
</evidence>
<comment type="caution">
    <text evidence="2">The sequence shown here is derived from an EMBL/GenBank/DDBJ whole genome shotgun (WGS) entry which is preliminary data.</text>
</comment>
<sequence length="224" mass="25665">MYDDSSQYDEQKEVVPDAQKISIEESDKDVKKGGTNLKTDVDQFVMIVQKHYKKISDDDDVLKQEIGVEIQKSEIIFLDLKMGDEKEVVPDGQKISIEESDKEMKKGDKDLKTDVDQFVMIDQEHHKEISDDHDLVKQENGVEIQKSEIIFLNSEISDESAIEARDRYRGSVMAIRSMLQRKIDSVIGRSLPFQLISCKTRPNIVESSIGGDCHHFLTDSWANR</sequence>
<organism evidence="2 3">
    <name type="scientific">Datura stramonium</name>
    <name type="common">Jimsonweed</name>
    <name type="synonym">Common thornapple</name>
    <dbReference type="NCBI Taxonomy" id="4076"/>
    <lineage>
        <taxon>Eukaryota</taxon>
        <taxon>Viridiplantae</taxon>
        <taxon>Streptophyta</taxon>
        <taxon>Embryophyta</taxon>
        <taxon>Tracheophyta</taxon>
        <taxon>Spermatophyta</taxon>
        <taxon>Magnoliopsida</taxon>
        <taxon>eudicotyledons</taxon>
        <taxon>Gunneridae</taxon>
        <taxon>Pentapetalae</taxon>
        <taxon>asterids</taxon>
        <taxon>lamiids</taxon>
        <taxon>Solanales</taxon>
        <taxon>Solanaceae</taxon>
        <taxon>Solanoideae</taxon>
        <taxon>Datureae</taxon>
        <taxon>Datura</taxon>
    </lineage>
</organism>
<proteinExistence type="predicted"/>
<feature type="compositionally biased region" description="Basic and acidic residues" evidence="1">
    <location>
        <begin position="22"/>
        <end position="32"/>
    </location>
</feature>
<evidence type="ECO:0000256" key="1">
    <source>
        <dbReference type="SAM" id="MobiDB-lite"/>
    </source>
</evidence>
<feature type="region of interest" description="Disordered" evidence="1">
    <location>
        <begin position="1"/>
        <end position="34"/>
    </location>
</feature>
<name>A0ABS8RX89_DATST</name>
<dbReference type="Proteomes" id="UP000823775">
    <property type="component" value="Unassembled WGS sequence"/>
</dbReference>